<dbReference type="CDD" id="cd00732">
    <property type="entry name" value="CheW"/>
    <property type="match status" value="1"/>
</dbReference>
<dbReference type="Gene3D" id="2.40.50.180">
    <property type="entry name" value="CheA-289, Domain 4"/>
    <property type="match status" value="1"/>
</dbReference>
<keyword evidence="7" id="KW-1185">Reference proteome</keyword>
<evidence type="ECO:0000313" key="6">
    <source>
        <dbReference type="EMBL" id="KLU20665.1"/>
    </source>
</evidence>
<dbReference type="GO" id="GO:0005829">
    <property type="term" value="C:cytosol"/>
    <property type="evidence" value="ECO:0007669"/>
    <property type="project" value="TreeGrafter"/>
</dbReference>
<dbReference type="Gene3D" id="2.30.30.40">
    <property type="entry name" value="SH3 Domains"/>
    <property type="match status" value="1"/>
</dbReference>
<comment type="caution">
    <text evidence="6">The sequence shown here is derived from an EMBL/GenBank/DDBJ whole genome shotgun (WGS) entry which is preliminary data.</text>
</comment>
<dbReference type="InterPro" id="IPR036061">
    <property type="entry name" value="CheW-like_dom_sf"/>
</dbReference>
<dbReference type="PROSITE" id="PS50851">
    <property type="entry name" value="CHEW"/>
    <property type="match status" value="1"/>
</dbReference>
<gene>
    <name evidence="6" type="ORF">EOS_40350</name>
</gene>
<protein>
    <recommendedName>
        <fullName evidence="2">Chemotaxis protein CheW</fullName>
    </recommendedName>
</protein>
<dbReference type="PATRIC" id="fig|908627.4.peg.9049"/>
<reference evidence="6 7" key="1">
    <citation type="journal article" date="2015" name="Genome Announc.">
        <title>Draft Genome Sequence of Burkholderia sp. Strain PML1(12), an Ectomycorrhizosphere-Inhabiting Bacterium with Effective Mineral-Weathering Ability.</title>
        <authorList>
            <person name="Uroz S."/>
            <person name="Oger P."/>
        </authorList>
    </citation>
    <scope>NUCLEOTIDE SEQUENCE [LARGE SCALE GENOMIC DNA]</scope>
    <source>
        <strain evidence="7">PML1(12)</strain>
    </source>
</reference>
<proteinExistence type="predicted"/>
<dbReference type="PANTHER" id="PTHR22617">
    <property type="entry name" value="CHEMOTAXIS SENSOR HISTIDINE KINASE-RELATED"/>
    <property type="match status" value="1"/>
</dbReference>
<keyword evidence="4" id="KW-0145">Chemotaxis</keyword>
<dbReference type="Proteomes" id="UP000035963">
    <property type="component" value="Unassembled WGS sequence"/>
</dbReference>
<feature type="domain" description="CheW-like" evidence="5">
    <location>
        <begin position="11"/>
        <end position="155"/>
    </location>
</feature>
<dbReference type="InterPro" id="IPR039315">
    <property type="entry name" value="CheW"/>
</dbReference>
<evidence type="ECO:0000256" key="2">
    <source>
        <dbReference type="ARBA" id="ARBA00021483"/>
    </source>
</evidence>
<dbReference type="SUPFAM" id="SSF50341">
    <property type="entry name" value="CheW-like"/>
    <property type="match status" value="1"/>
</dbReference>
<dbReference type="Pfam" id="PF01584">
    <property type="entry name" value="CheW"/>
    <property type="match status" value="1"/>
</dbReference>
<dbReference type="PANTHER" id="PTHR22617:SF45">
    <property type="entry name" value="CHEMOTAXIS PROTEIN CHEW"/>
    <property type="match status" value="1"/>
</dbReference>
<evidence type="ECO:0000313" key="7">
    <source>
        <dbReference type="Proteomes" id="UP000035963"/>
    </source>
</evidence>
<evidence type="ECO:0000256" key="4">
    <source>
        <dbReference type="ARBA" id="ARBA00022500"/>
    </source>
</evidence>
<accession>A0A0J1CIZ7</accession>
<dbReference type="AlphaFoldDB" id="A0A0J1CIZ7"/>
<name>A0A0J1CIZ7_9BURK</name>
<comment type="subcellular location">
    <subcellularLocation>
        <location evidence="1">Cytoplasm</location>
    </subcellularLocation>
</comment>
<evidence type="ECO:0000256" key="3">
    <source>
        <dbReference type="ARBA" id="ARBA00022490"/>
    </source>
</evidence>
<evidence type="ECO:0000256" key="1">
    <source>
        <dbReference type="ARBA" id="ARBA00004496"/>
    </source>
</evidence>
<organism evidence="6 7">
    <name type="scientific">Caballeronia mineralivorans PML1(12)</name>
    <dbReference type="NCBI Taxonomy" id="908627"/>
    <lineage>
        <taxon>Bacteria</taxon>
        <taxon>Pseudomonadati</taxon>
        <taxon>Pseudomonadota</taxon>
        <taxon>Betaproteobacteria</taxon>
        <taxon>Burkholderiales</taxon>
        <taxon>Burkholderiaceae</taxon>
        <taxon>Caballeronia</taxon>
    </lineage>
</organism>
<dbReference type="FunFam" id="2.40.50.180:FF:000002">
    <property type="entry name" value="Chemotaxis protein CheW"/>
    <property type="match status" value="1"/>
</dbReference>
<keyword evidence="3" id="KW-0963">Cytoplasm</keyword>
<evidence type="ECO:0000259" key="5">
    <source>
        <dbReference type="PROSITE" id="PS50851"/>
    </source>
</evidence>
<dbReference type="InterPro" id="IPR002545">
    <property type="entry name" value="CheW-lke_dom"/>
</dbReference>
<dbReference type="EMBL" id="AEJF01000246">
    <property type="protein sequence ID" value="KLU20665.1"/>
    <property type="molecule type" value="Genomic_DNA"/>
</dbReference>
<sequence length="163" mass="17551">MARTGDTTQAAGEFLIFRLGEEAYGADILRVQEIRSYEAPTRIANAPDFIKGVINLRGVIIPIVDLRLKLALRSAEYNDSTVVIVLNVARRTVGVVVDAVSDVLELEDAQIRPAPAFSAALETRFITGIGSTIIDGREQMLILVDIEALVSSADIGVVESAAR</sequence>
<dbReference type="SMART" id="SM00260">
    <property type="entry name" value="CheW"/>
    <property type="match status" value="1"/>
</dbReference>
<dbReference type="GO" id="GO:0007165">
    <property type="term" value="P:signal transduction"/>
    <property type="evidence" value="ECO:0007669"/>
    <property type="project" value="InterPro"/>
</dbReference>
<dbReference type="GO" id="GO:0006935">
    <property type="term" value="P:chemotaxis"/>
    <property type="evidence" value="ECO:0007669"/>
    <property type="project" value="UniProtKB-KW"/>
</dbReference>